<dbReference type="RefSeq" id="WP_004946609.1">
    <property type="nucleotide sequence ID" value="NZ_JBJVNY010000001.1"/>
</dbReference>
<evidence type="ECO:0000313" key="3">
    <source>
        <dbReference type="Proteomes" id="UP000248196"/>
    </source>
</evidence>
<dbReference type="OrthoDB" id="112777at2"/>
<reference evidence="2 3" key="1">
    <citation type="submission" date="2017-11" db="EMBL/GenBank/DDBJ databases">
        <title>Genome sequence of the oocydin A producing rhizobacterium Serratia plymuthica 4Rx5.</title>
        <authorList>
            <person name="Matilla M.A."/>
            <person name="Udaondo Z."/>
            <person name="Salmond G.P.C."/>
        </authorList>
    </citation>
    <scope>NUCLEOTIDE SEQUENCE [LARGE SCALE GENOMIC DNA]</scope>
    <source>
        <strain evidence="2 3">4Rx5</strain>
    </source>
</reference>
<feature type="domain" description="NAD-dependent epimerase/dehydratase" evidence="1">
    <location>
        <begin position="7"/>
        <end position="217"/>
    </location>
</feature>
<sequence>MKSQNKVLILGATGGIGGEIARKLVRDKWDVHALRRSIPKSEEHETVTWTAGDALNAEQVASAASECSVIVHAVNPPGYRNWEQLVLPMLHNTINAAERNGALIVLPGTVYNYGPDAFPRLREDAPQTPVTRKGAIRVQMEKALLAYTQRGGKVLILRAGDFFGPDAGNNWFSQGWVKPGQLPRIIKNPGKAGTGHQWAYLPDVAETLAALLARRDQLDPFACFHMRGHWDHDGTTMAAAIQRVAQLAGVKAKVKSFPWWLIFAMSPFNTTLHEMLEMRYLWEQPIQMDNSKLIDFLGHEPHTPLIEAVHKTLIGQGCLNHASETRS</sequence>
<dbReference type="Pfam" id="PF01370">
    <property type="entry name" value="Epimerase"/>
    <property type="match status" value="1"/>
</dbReference>
<dbReference type="Proteomes" id="UP000248196">
    <property type="component" value="Unassembled WGS sequence"/>
</dbReference>
<name>A0A318PAP8_SERPL</name>
<dbReference type="GO" id="GO:0004029">
    <property type="term" value="F:aldehyde dehydrogenase (NAD+) activity"/>
    <property type="evidence" value="ECO:0007669"/>
    <property type="project" value="TreeGrafter"/>
</dbReference>
<protein>
    <submittedName>
        <fullName evidence="2">NAD-dependent epimerase</fullName>
    </submittedName>
</protein>
<organism evidence="2 3">
    <name type="scientific">Serratia plymuthica</name>
    <dbReference type="NCBI Taxonomy" id="82996"/>
    <lineage>
        <taxon>Bacteria</taxon>
        <taxon>Pseudomonadati</taxon>
        <taxon>Pseudomonadota</taxon>
        <taxon>Gammaproteobacteria</taxon>
        <taxon>Enterobacterales</taxon>
        <taxon>Yersiniaceae</taxon>
        <taxon>Serratia</taxon>
    </lineage>
</organism>
<dbReference type="AlphaFoldDB" id="A0A318PAP8"/>
<dbReference type="Gene3D" id="3.40.50.720">
    <property type="entry name" value="NAD(P)-binding Rossmann-like Domain"/>
    <property type="match status" value="1"/>
</dbReference>
<dbReference type="SUPFAM" id="SSF51735">
    <property type="entry name" value="NAD(P)-binding Rossmann-fold domains"/>
    <property type="match status" value="1"/>
</dbReference>
<dbReference type="PANTHER" id="PTHR48079:SF6">
    <property type="entry name" value="NAD(P)-BINDING DOMAIN-CONTAINING PROTEIN-RELATED"/>
    <property type="match status" value="1"/>
</dbReference>
<dbReference type="GO" id="GO:0005737">
    <property type="term" value="C:cytoplasm"/>
    <property type="evidence" value="ECO:0007669"/>
    <property type="project" value="TreeGrafter"/>
</dbReference>
<comment type="caution">
    <text evidence="2">The sequence shown here is derived from an EMBL/GenBank/DDBJ whole genome shotgun (WGS) entry which is preliminary data.</text>
</comment>
<proteinExistence type="predicted"/>
<dbReference type="InterPro" id="IPR036291">
    <property type="entry name" value="NAD(P)-bd_dom_sf"/>
</dbReference>
<gene>
    <name evidence="2" type="ORF">CT690_05555</name>
</gene>
<accession>A0A318PAP8</accession>
<dbReference type="InterPro" id="IPR001509">
    <property type="entry name" value="Epimerase_deHydtase"/>
</dbReference>
<evidence type="ECO:0000259" key="1">
    <source>
        <dbReference type="Pfam" id="PF01370"/>
    </source>
</evidence>
<dbReference type="InterPro" id="IPR051783">
    <property type="entry name" value="NAD(P)-dependent_oxidoreduct"/>
</dbReference>
<dbReference type="EMBL" id="PESE01000001">
    <property type="protein sequence ID" value="PYD40746.1"/>
    <property type="molecule type" value="Genomic_DNA"/>
</dbReference>
<evidence type="ECO:0000313" key="2">
    <source>
        <dbReference type="EMBL" id="PYD40746.1"/>
    </source>
</evidence>
<dbReference type="PANTHER" id="PTHR48079">
    <property type="entry name" value="PROTEIN YEEZ"/>
    <property type="match status" value="1"/>
</dbReference>